<keyword evidence="1" id="KW-0812">Transmembrane</keyword>
<reference evidence="2 3" key="1">
    <citation type="journal article" date="2016" name="Nat. Commun.">
        <title>Thousands of microbial genomes shed light on interconnected biogeochemical processes in an aquifer system.</title>
        <authorList>
            <person name="Anantharaman K."/>
            <person name="Brown C.T."/>
            <person name="Hug L.A."/>
            <person name="Sharon I."/>
            <person name="Castelle C.J."/>
            <person name="Probst A.J."/>
            <person name="Thomas B.C."/>
            <person name="Singh A."/>
            <person name="Wilkins M.J."/>
            <person name="Karaoz U."/>
            <person name="Brodie E.L."/>
            <person name="Williams K.H."/>
            <person name="Hubbard S.S."/>
            <person name="Banfield J.F."/>
        </authorList>
    </citation>
    <scope>NUCLEOTIDE SEQUENCE [LARGE SCALE GENOMIC DNA]</scope>
</reference>
<evidence type="ECO:0000313" key="2">
    <source>
        <dbReference type="EMBL" id="OGE19389.1"/>
    </source>
</evidence>
<feature type="transmembrane region" description="Helical" evidence="1">
    <location>
        <begin position="62"/>
        <end position="86"/>
    </location>
</feature>
<evidence type="ECO:0008006" key="4">
    <source>
        <dbReference type="Google" id="ProtNLM"/>
    </source>
</evidence>
<dbReference type="InterPro" id="IPR019277">
    <property type="entry name" value="DUF2304"/>
</dbReference>
<keyword evidence="1" id="KW-0472">Membrane</keyword>
<gene>
    <name evidence="2" type="ORF">A2871_00880</name>
</gene>
<protein>
    <recommendedName>
        <fullName evidence="4">DUF2304 domain-containing protein</fullName>
    </recommendedName>
</protein>
<dbReference type="AlphaFoldDB" id="A0A1F5ISS9"/>
<proteinExistence type="predicted"/>
<name>A0A1F5ISS9_9BACT</name>
<keyword evidence="1" id="KW-1133">Transmembrane helix</keyword>
<accession>A0A1F5ISS9</accession>
<feature type="transmembrane region" description="Helical" evidence="1">
    <location>
        <begin position="6"/>
        <end position="24"/>
    </location>
</feature>
<feature type="transmembrane region" description="Helical" evidence="1">
    <location>
        <begin position="31"/>
        <end position="50"/>
    </location>
</feature>
<evidence type="ECO:0000313" key="3">
    <source>
        <dbReference type="Proteomes" id="UP000176336"/>
    </source>
</evidence>
<evidence type="ECO:0000256" key="1">
    <source>
        <dbReference type="SAM" id="Phobius"/>
    </source>
</evidence>
<organism evidence="2 3">
    <name type="scientific">Candidatus Daviesbacteria bacterium RIFCSPHIGHO2_01_FULL_41_23</name>
    <dbReference type="NCBI Taxonomy" id="1797764"/>
    <lineage>
        <taxon>Bacteria</taxon>
        <taxon>Candidatus Daviesiibacteriota</taxon>
    </lineage>
</organism>
<sequence length="115" mass="13250">MILGLQVIAIIFALIMIYFAYLHYSRGELNGLEILAWLLIWIVTIGIIIFPEVLQTFAKSMAIARVFDFMVIGGFVFVIPIVYLSYIRTKRTEKKLEGLVRSEALKKIRKSPKKK</sequence>
<dbReference type="Pfam" id="PF10066">
    <property type="entry name" value="DUF2304"/>
    <property type="match status" value="1"/>
</dbReference>
<dbReference type="Proteomes" id="UP000176336">
    <property type="component" value="Unassembled WGS sequence"/>
</dbReference>
<dbReference type="EMBL" id="MFCR01000003">
    <property type="protein sequence ID" value="OGE19389.1"/>
    <property type="molecule type" value="Genomic_DNA"/>
</dbReference>
<comment type="caution">
    <text evidence="2">The sequence shown here is derived from an EMBL/GenBank/DDBJ whole genome shotgun (WGS) entry which is preliminary data.</text>
</comment>